<dbReference type="Gene3D" id="2.30.30.110">
    <property type="match status" value="1"/>
</dbReference>
<evidence type="ECO:0000313" key="1">
    <source>
        <dbReference type="EMBL" id="CAD84832.1"/>
    </source>
</evidence>
<sequence>MSYERFTVLKVPFPFTDRTAAKNRPALVLSDAATFNDPIGHSVLAMITSAANPAWPLDCLIDDLVSAGLPAPSVVRFKLFTLDHRLIRGELGRLAVSDSIQVTRSLYQLFGMAAVR</sequence>
<dbReference type="OrthoDB" id="9813449at2"/>
<dbReference type="GO" id="GO:0003677">
    <property type="term" value="F:DNA binding"/>
    <property type="evidence" value="ECO:0007669"/>
    <property type="project" value="InterPro"/>
</dbReference>
<dbReference type="InterPro" id="IPR011067">
    <property type="entry name" value="Plasmid_toxin/cell-grow_inhib"/>
</dbReference>
<dbReference type="KEGG" id="neu:NE0921"/>
<evidence type="ECO:0000313" key="2">
    <source>
        <dbReference type="Proteomes" id="UP000001416"/>
    </source>
</evidence>
<dbReference type="AlphaFoldDB" id="Q82VX8"/>
<dbReference type="RefSeq" id="WP_011111532.1">
    <property type="nucleotide sequence ID" value="NC_004757.1"/>
</dbReference>
<dbReference type="HOGENOM" id="CLU_121823_6_3_4"/>
<organism evidence="1 2">
    <name type="scientific">Nitrosomonas europaea (strain ATCC 19718 / CIP 103999 / KCTC 2705 / NBRC 14298)</name>
    <dbReference type="NCBI Taxonomy" id="228410"/>
    <lineage>
        <taxon>Bacteria</taxon>
        <taxon>Pseudomonadati</taxon>
        <taxon>Pseudomonadota</taxon>
        <taxon>Betaproteobacteria</taxon>
        <taxon>Nitrosomonadales</taxon>
        <taxon>Nitrosomonadaceae</taxon>
        <taxon>Nitrosomonas</taxon>
    </lineage>
</organism>
<accession>Q82VX8</accession>
<dbReference type="STRING" id="228410.NE0921"/>
<dbReference type="SUPFAM" id="SSF50118">
    <property type="entry name" value="Cell growth inhibitor/plasmid maintenance toxic component"/>
    <property type="match status" value="1"/>
</dbReference>
<keyword evidence="2" id="KW-1185">Reference proteome</keyword>
<proteinExistence type="predicted"/>
<dbReference type="GeneID" id="87104113"/>
<dbReference type="InterPro" id="IPR003477">
    <property type="entry name" value="PemK-like"/>
</dbReference>
<dbReference type="Proteomes" id="UP000001416">
    <property type="component" value="Chromosome"/>
</dbReference>
<gene>
    <name evidence="1" type="ordered locus">NE0921</name>
</gene>
<evidence type="ECO:0008006" key="3">
    <source>
        <dbReference type="Google" id="ProtNLM"/>
    </source>
</evidence>
<name>Q82VX8_NITEU</name>
<reference evidence="1 2" key="1">
    <citation type="journal article" date="2003" name="J. Bacteriol.">
        <title>Complete genome sequence of the ammonia-oxidizing bacterium and obligate chemolithoautotroph Nitrosomonas europaea.</title>
        <authorList>
            <person name="Chain P."/>
            <person name="Lamerdin J."/>
            <person name="Larimer F."/>
            <person name="Regala W."/>
            <person name="Land M."/>
            <person name="Hauser L."/>
            <person name="Hooper A."/>
            <person name="Klotz M."/>
            <person name="Norton J."/>
            <person name="Sayavedra-Soto L."/>
            <person name="Arciero D."/>
            <person name="Hommes N."/>
            <person name="Whittaker M."/>
            <person name="Arp D."/>
        </authorList>
    </citation>
    <scope>NUCLEOTIDE SEQUENCE [LARGE SCALE GENOMIC DNA]</scope>
    <source>
        <strain evidence="2">ATCC 19718 / CIP 103999 / KCTC 2705 / NBRC 14298</strain>
    </source>
</reference>
<dbReference type="Pfam" id="PF02452">
    <property type="entry name" value="PemK_toxin"/>
    <property type="match status" value="1"/>
</dbReference>
<dbReference type="eggNOG" id="COG2337">
    <property type="taxonomic scope" value="Bacteria"/>
</dbReference>
<dbReference type="EMBL" id="AL954747">
    <property type="protein sequence ID" value="CAD84832.1"/>
    <property type="molecule type" value="Genomic_DNA"/>
</dbReference>
<protein>
    <recommendedName>
        <fullName evidence="3">mRNA interferase MazF</fullName>
    </recommendedName>
</protein>